<evidence type="ECO:0000256" key="4">
    <source>
        <dbReference type="ARBA" id="ARBA00022833"/>
    </source>
</evidence>
<dbReference type="Proteomes" id="UP000065807">
    <property type="component" value="Chromosome"/>
</dbReference>
<proteinExistence type="inferred from homology"/>
<dbReference type="FunFam" id="3.40.50.720:FF:000003">
    <property type="entry name" value="S-(hydroxymethyl)glutathione dehydrogenase"/>
    <property type="match status" value="1"/>
</dbReference>
<evidence type="ECO:0000256" key="2">
    <source>
        <dbReference type="ARBA" id="ARBA00008072"/>
    </source>
</evidence>
<keyword evidence="5" id="KW-0560">Oxidoreductase</keyword>
<dbReference type="InterPro" id="IPR013154">
    <property type="entry name" value="ADH-like_N"/>
</dbReference>
<dbReference type="InterPro" id="IPR020843">
    <property type="entry name" value="ER"/>
</dbReference>
<sequence>MEAAVLSEVGGSLVLEEIADPKPRRGEVLVDVAACGVCHTDLHVLKGEVKFPLPAVLGHEISGVVAEIGDDVEGIQVGDRVISSFIMPCGHCHYCARGRDDLCENFFEKNRLRGVLYDDTTRLFRRDGTPLAMYSMGGLAEYAVVPATDVFPAPTNLPLEDASILGCAIMTAYGAVKNQARVAPGETVAVIGTGGVGSNVIQIARAFGATEVIAVDIRDDKLRAARSLGATQVVNAAQTDPVARVMELTAGRGADVAIEALGRPETVVNAFMMTRDGGRTVVIGIGSGSTAAPIEITRLVRRGIQLSGSYGARVRTDVPEILRLVERGQISVSQPITRRYSLRDADEAYRALDRGEIVGRAIVVMD</sequence>
<dbReference type="SUPFAM" id="SSF51735">
    <property type="entry name" value="NAD(P)-binding Rossmann-fold domains"/>
    <property type="match status" value="1"/>
</dbReference>
<keyword evidence="4 6" id="KW-0862">Zinc</keyword>
<gene>
    <name evidence="8" type="ORF">LIP_2864</name>
</gene>
<dbReference type="OrthoDB" id="9769198at2"/>
<dbReference type="InterPro" id="IPR002328">
    <property type="entry name" value="ADH_Zn_CS"/>
</dbReference>
<evidence type="ECO:0000256" key="1">
    <source>
        <dbReference type="ARBA" id="ARBA00001947"/>
    </source>
</evidence>
<dbReference type="Gene3D" id="3.90.180.10">
    <property type="entry name" value="Medium-chain alcohol dehydrogenases, catalytic domain"/>
    <property type="match status" value="1"/>
</dbReference>
<dbReference type="STRING" id="1555112.LIP_2864"/>
<dbReference type="InterPro" id="IPR011032">
    <property type="entry name" value="GroES-like_sf"/>
</dbReference>
<evidence type="ECO:0000256" key="3">
    <source>
        <dbReference type="ARBA" id="ARBA00022723"/>
    </source>
</evidence>
<comment type="cofactor">
    <cofactor evidence="1 6">
        <name>Zn(2+)</name>
        <dbReference type="ChEBI" id="CHEBI:29105"/>
    </cofactor>
</comment>
<dbReference type="PATRIC" id="fig|1555112.3.peg.2907"/>
<keyword evidence="3 6" id="KW-0479">Metal-binding</keyword>
<name>A0A0K2SNJ1_LIMPI</name>
<reference evidence="9" key="2">
    <citation type="journal article" date="2016" name="Int. J. Syst. Evol. Microbiol.">
        <title>Complete genome sequence and cell structure of Limnochorda pilosa, a Gram-negative spore-former within the phylum Firmicutes.</title>
        <authorList>
            <person name="Watanabe M."/>
            <person name="Kojima H."/>
            <person name="Fukui M."/>
        </authorList>
    </citation>
    <scope>NUCLEOTIDE SEQUENCE [LARGE SCALE GENOMIC DNA]</scope>
    <source>
        <strain evidence="9">HC45</strain>
    </source>
</reference>
<dbReference type="GO" id="GO:0008270">
    <property type="term" value="F:zinc ion binding"/>
    <property type="evidence" value="ECO:0007669"/>
    <property type="project" value="InterPro"/>
</dbReference>
<dbReference type="Pfam" id="PF00107">
    <property type="entry name" value="ADH_zinc_N"/>
    <property type="match status" value="1"/>
</dbReference>
<comment type="similarity">
    <text evidence="2 6">Belongs to the zinc-containing alcohol dehydrogenase family.</text>
</comment>
<dbReference type="GO" id="GO:0016491">
    <property type="term" value="F:oxidoreductase activity"/>
    <property type="evidence" value="ECO:0007669"/>
    <property type="project" value="UniProtKB-KW"/>
</dbReference>
<organism evidence="8 9">
    <name type="scientific">Limnochorda pilosa</name>
    <dbReference type="NCBI Taxonomy" id="1555112"/>
    <lineage>
        <taxon>Bacteria</taxon>
        <taxon>Bacillati</taxon>
        <taxon>Bacillota</taxon>
        <taxon>Limnochordia</taxon>
        <taxon>Limnochordales</taxon>
        <taxon>Limnochordaceae</taxon>
        <taxon>Limnochorda</taxon>
    </lineage>
</organism>
<dbReference type="RefSeq" id="WP_068139415.1">
    <property type="nucleotide sequence ID" value="NZ_AP014924.1"/>
</dbReference>
<evidence type="ECO:0000259" key="7">
    <source>
        <dbReference type="SMART" id="SM00829"/>
    </source>
</evidence>
<dbReference type="CDD" id="cd08263">
    <property type="entry name" value="Zn_ADH10"/>
    <property type="match status" value="1"/>
</dbReference>
<dbReference type="AlphaFoldDB" id="A0A0K2SNJ1"/>
<dbReference type="InterPro" id="IPR013149">
    <property type="entry name" value="ADH-like_C"/>
</dbReference>
<protein>
    <submittedName>
        <fullName evidence="8">Alcohol dehydrogenase</fullName>
    </submittedName>
</protein>
<dbReference type="PANTHER" id="PTHR43350:SF2">
    <property type="entry name" value="GROES-LIKE ZINC-BINDING ALCOHOL DEHYDROGENASE FAMILY PROTEIN"/>
    <property type="match status" value="1"/>
</dbReference>
<evidence type="ECO:0000256" key="6">
    <source>
        <dbReference type="RuleBase" id="RU361277"/>
    </source>
</evidence>
<keyword evidence="9" id="KW-1185">Reference proteome</keyword>
<reference evidence="9" key="1">
    <citation type="submission" date="2015-07" db="EMBL/GenBank/DDBJ databases">
        <title>Complete genome sequence and phylogenetic analysis of Limnochorda pilosa.</title>
        <authorList>
            <person name="Watanabe M."/>
            <person name="Kojima H."/>
            <person name="Fukui M."/>
        </authorList>
    </citation>
    <scope>NUCLEOTIDE SEQUENCE [LARGE SCALE GENOMIC DNA]</scope>
    <source>
        <strain evidence="9">HC45</strain>
    </source>
</reference>
<evidence type="ECO:0000256" key="5">
    <source>
        <dbReference type="ARBA" id="ARBA00023002"/>
    </source>
</evidence>
<feature type="domain" description="Enoyl reductase (ER)" evidence="7">
    <location>
        <begin position="10"/>
        <end position="363"/>
    </location>
</feature>
<dbReference type="KEGG" id="lpil:LIP_2864"/>
<dbReference type="SMART" id="SM00829">
    <property type="entry name" value="PKS_ER"/>
    <property type="match status" value="1"/>
</dbReference>
<dbReference type="InterPro" id="IPR036291">
    <property type="entry name" value="NAD(P)-bd_dom_sf"/>
</dbReference>
<dbReference type="PANTHER" id="PTHR43350">
    <property type="entry name" value="NAD-DEPENDENT ALCOHOL DEHYDROGENASE"/>
    <property type="match status" value="1"/>
</dbReference>
<evidence type="ECO:0000313" key="9">
    <source>
        <dbReference type="Proteomes" id="UP000065807"/>
    </source>
</evidence>
<dbReference type="EMBL" id="AP014924">
    <property type="protein sequence ID" value="BAS28693.1"/>
    <property type="molecule type" value="Genomic_DNA"/>
</dbReference>
<evidence type="ECO:0000313" key="8">
    <source>
        <dbReference type="EMBL" id="BAS28693.1"/>
    </source>
</evidence>
<dbReference type="Pfam" id="PF08240">
    <property type="entry name" value="ADH_N"/>
    <property type="match status" value="1"/>
</dbReference>
<dbReference type="PROSITE" id="PS00059">
    <property type="entry name" value="ADH_ZINC"/>
    <property type="match status" value="1"/>
</dbReference>
<dbReference type="SUPFAM" id="SSF50129">
    <property type="entry name" value="GroES-like"/>
    <property type="match status" value="1"/>
</dbReference>
<dbReference type="Gene3D" id="3.40.50.720">
    <property type="entry name" value="NAD(P)-binding Rossmann-like Domain"/>
    <property type="match status" value="1"/>
</dbReference>
<accession>A0A0K2SNJ1</accession>